<dbReference type="InterPro" id="IPR000073">
    <property type="entry name" value="AB_hydrolase_1"/>
</dbReference>
<dbReference type="GO" id="GO:0016020">
    <property type="term" value="C:membrane"/>
    <property type="evidence" value="ECO:0007669"/>
    <property type="project" value="TreeGrafter"/>
</dbReference>
<sequence>MIECKIKVDGFQLFMREMGQGTPTVIFESAMGGNLGSWCPVQMEVSKKARSIAYDRVGNGRSEKSPNPRNILIMARELKSMLFEARIEPPFLLVAASYGGFVSRAFASMFTDEVKGMILVDPSHEDFMLGVKNRRTEDEWQAYMSGMDMMAQRSKGCFKEEWESYFENTDCIREIKFPDNIPVIVISSSRYGYVEKNFMGLKKEDIDMKCFLHKSWSIDYPNMVQIITEKSGHDIVSEEPELVNGTILKMLESIR</sequence>
<proteinExistence type="predicted"/>
<dbReference type="Pfam" id="PF00561">
    <property type="entry name" value="Abhydrolase_1"/>
    <property type="match status" value="1"/>
</dbReference>
<reference evidence="2 3" key="1">
    <citation type="submission" date="2018-07" db="EMBL/GenBank/DDBJ databases">
        <title>Genomic Encyclopedia of Type Strains, Phase IV (KMG-IV): sequencing the most valuable type-strain genomes for metagenomic binning, comparative biology and taxonomic classification.</title>
        <authorList>
            <person name="Goeker M."/>
        </authorList>
    </citation>
    <scope>NUCLEOTIDE SEQUENCE [LARGE SCALE GENOMIC DNA]</scope>
    <source>
        <strain evidence="2 3">DSM 27016</strain>
    </source>
</reference>
<gene>
    <name evidence="2" type="ORF">DFR58_105111</name>
</gene>
<dbReference type="GO" id="GO:0047372">
    <property type="term" value="F:monoacylglycerol lipase activity"/>
    <property type="evidence" value="ECO:0007669"/>
    <property type="project" value="TreeGrafter"/>
</dbReference>
<name>A0A369BD14_9FIRM</name>
<evidence type="ECO:0000313" key="3">
    <source>
        <dbReference type="Proteomes" id="UP000253034"/>
    </source>
</evidence>
<dbReference type="Gene3D" id="3.40.50.1820">
    <property type="entry name" value="alpha/beta hydrolase"/>
    <property type="match status" value="1"/>
</dbReference>
<dbReference type="EMBL" id="QPJT01000005">
    <property type="protein sequence ID" value="RCX18347.1"/>
    <property type="molecule type" value="Genomic_DNA"/>
</dbReference>
<protein>
    <submittedName>
        <fullName evidence="2">Pimeloyl-ACP methyl ester carboxylesterase</fullName>
    </submittedName>
</protein>
<dbReference type="InterPro" id="IPR050266">
    <property type="entry name" value="AB_hydrolase_sf"/>
</dbReference>
<dbReference type="Proteomes" id="UP000253034">
    <property type="component" value="Unassembled WGS sequence"/>
</dbReference>
<dbReference type="AlphaFoldDB" id="A0A369BD14"/>
<dbReference type="SUPFAM" id="SSF53474">
    <property type="entry name" value="alpha/beta-Hydrolases"/>
    <property type="match status" value="1"/>
</dbReference>
<dbReference type="OrthoDB" id="59888at2"/>
<comment type="caution">
    <text evidence="2">The sequence shown here is derived from an EMBL/GenBank/DDBJ whole genome shotgun (WGS) entry which is preliminary data.</text>
</comment>
<dbReference type="InterPro" id="IPR029058">
    <property type="entry name" value="AB_hydrolase_fold"/>
</dbReference>
<feature type="domain" description="AB hydrolase-1" evidence="1">
    <location>
        <begin position="23"/>
        <end position="146"/>
    </location>
</feature>
<dbReference type="PANTHER" id="PTHR43798">
    <property type="entry name" value="MONOACYLGLYCEROL LIPASE"/>
    <property type="match status" value="1"/>
</dbReference>
<keyword evidence="3" id="KW-1185">Reference proteome</keyword>
<evidence type="ECO:0000313" key="2">
    <source>
        <dbReference type="EMBL" id="RCX18347.1"/>
    </source>
</evidence>
<organism evidence="2 3">
    <name type="scientific">Anaerobacterium chartisolvens</name>
    <dbReference type="NCBI Taxonomy" id="1297424"/>
    <lineage>
        <taxon>Bacteria</taxon>
        <taxon>Bacillati</taxon>
        <taxon>Bacillota</taxon>
        <taxon>Clostridia</taxon>
        <taxon>Eubacteriales</taxon>
        <taxon>Oscillospiraceae</taxon>
        <taxon>Anaerobacterium</taxon>
    </lineage>
</organism>
<evidence type="ECO:0000259" key="1">
    <source>
        <dbReference type="Pfam" id="PF00561"/>
    </source>
</evidence>
<dbReference type="PANTHER" id="PTHR43798:SF5">
    <property type="entry name" value="MONOACYLGLYCEROL LIPASE ABHD6"/>
    <property type="match status" value="1"/>
</dbReference>
<accession>A0A369BD14</accession>
<dbReference type="RefSeq" id="WP_114296893.1">
    <property type="nucleotide sequence ID" value="NZ_QPJT01000005.1"/>
</dbReference>
<dbReference type="GO" id="GO:0046464">
    <property type="term" value="P:acylglycerol catabolic process"/>
    <property type="evidence" value="ECO:0007669"/>
    <property type="project" value="TreeGrafter"/>
</dbReference>